<protein>
    <submittedName>
        <fullName evidence="5">Actin-like ATPase domain-containing protein</fullName>
    </submittedName>
</protein>
<dbReference type="Gene3D" id="3.90.640.10">
    <property type="entry name" value="Actin, Chain A, domain 4"/>
    <property type="match status" value="1"/>
</dbReference>
<evidence type="ECO:0000313" key="5">
    <source>
        <dbReference type="EMBL" id="KAB8070477.1"/>
    </source>
</evidence>
<evidence type="ECO:0000256" key="2">
    <source>
        <dbReference type="ARBA" id="ARBA00022741"/>
    </source>
</evidence>
<accession>A0A5N5WS03</accession>
<dbReference type="Proteomes" id="UP000326565">
    <property type="component" value="Unassembled WGS sequence"/>
</dbReference>
<evidence type="ECO:0000256" key="1">
    <source>
        <dbReference type="ARBA" id="ARBA00007381"/>
    </source>
</evidence>
<dbReference type="InterPro" id="IPR043129">
    <property type="entry name" value="ATPase_NBD"/>
</dbReference>
<dbReference type="EMBL" id="ML732301">
    <property type="protein sequence ID" value="KAB8070477.1"/>
    <property type="molecule type" value="Genomic_DNA"/>
</dbReference>
<dbReference type="FunFam" id="3.30.420.40:FF:000545">
    <property type="entry name" value="Endoplasmic reticulum chaperone BiP"/>
    <property type="match status" value="1"/>
</dbReference>
<keyword evidence="6" id="KW-1185">Reference proteome</keyword>
<name>A0A5N5WS03_9EURO</name>
<dbReference type="OrthoDB" id="4509421at2759"/>
<dbReference type="GO" id="GO:0140662">
    <property type="term" value="F:ATP-dependent protein folding chaperone"/>
    <property type="evidence" value="ECO:0007669"/>
    <property type="project" value="InterPro"/>
</dbReference>
<evidence type="ECO:0000256" key="3">
    <source>
        <dbReference type="ARBA" id="ARBA00022840"/>
    </source>
</evidence>
<dbReference type="GO" id="GO:0005524">
    <property type="term" value="F:ATP binding"/>
    <property type="evidence" value="ECO:0007669"/>
    <property type="project" value="UniProtKB-KW"/>
</dbReference>
<comment type="similarity">
    <text evidence="1 4">Belongs to the heat shock protein 70 family.</text>
</comment>
<dbReference type="PANTHER" id="PTHR19375">
    <property type="entry name" value="HEAT SHOCK PROTEIN 70KDA"/>
    <property type="match status" value="1"/>
</dbReference>
<reference evidence="5 6" key="1">
    <citation type="submission" date="2019-04" db="EMBL/GenBank/DDBJ databases">
        <title>Friends and foes A comparative genomics study of 23 Aspergillus species from section Flavi.</title>
        <authorList>
            <consortium name="DOE Joint Genome Institute"/>
            <person name="Kjaerbolling I."/>
            <person name="Vesth T."/>
            <person name="Frisvad J.C."/>
            <person name="Nybo J.L."/>
            <person name="Theobald S."/>
            <person name="Kildgaard S."/>
            <person name="Isbrandt T."/>
            <person name="Kuo A."/>
            <person name="Sato A."/>
            <person name="Lyhne E.K."/>
            <person name="Kogle M.E."/>
            <person name="Wiebenga A."/>
            <person name="Kun R.S."/>
            <person name="Lubbers R.J."/>
            <person name="Makela M.R."/>
            <person name="Barry K."/>
            <person name="Chovatia M."/>
            <person name="Clum A."/>
            <person name="Daum C."/>
            <person name="Haridas S."/>
            <person name="He G."/>
            <person name="LaButti K."/>
            <person name="Lipzen A."/>
            <person name="Mondo S."/>
            <person name="Riley R."/>
            <person name="Salamov A."/>
            <person name="Simmons B.A."/>
            <person name="Magnuson J.K."/>
            <person name="Henrissat B."/>
            <person name="Mortensen U.H."/>
            <person name="Larsen T.O."/>
            <person name="Devries R.P."/>
            <person name="Grigoriev I.V."/>
            <person name="Machida M."/>
            <person name="Baker S.E."/>
            <person name="Andersen M.R."/>
        </authorList>
    </citation>
    <scope>NUCLEOTIDE SEQUENCE [LARGE SCALE GENOMIC DNA]</scope>
    <source>
        <strain evidence="5 6">CBS 151.66</strain>
    </source>
</reference>
<evidence type="ECO:0000313" key="6">
    <source>
        <dbReference type="Proteomes" id="UP000326565"/>
    </source>
</evidence>
<dbReference type="SUPFAM" id="SSF53067">
    <property type="entry name" value="Actin-like ATPase domain"/>
    <property type="match status" value="2"/>
</dbReference>
<keyword evidence="2 4" id="KW-0547">Nucleotide-binding</keyword>
<proteinExistence type="inferred from homology"/>
<dbReference type="Gene3D" id="3.30.420.40">
    <property type="match status" value="3"/>
</dbReference>
<dbReference type="InterPro" id="IPR029047">
    <property type="entry name" value="HSP70_peptide-bd_sf"/>
</dbReference>
<sequence length="532" mass="58128">MPVAIGIDLGITHASVATLRSGDIEIIPDAQGRQRIPCTQLLGDQVDGIGAVAKLGITRVGTRDMCDVALPLMSKQNVTTILSRLKALAESYLHQPVEDVVITVPASSNDFQRQMTRDAGRIAGLNILRLLNAPTAAGIAQWMDRPRNVMYYMLVLDVGASRADATLLEVCAGMFEVKSSAGDTRLGGRGYDSKLLQYLALEAQDERLMINQQPLPLVLEAAEQLKISLSVNELSQLGDLPVARSRFEGICEESFEATAELVSRVLRDANVNKATVKEVVLVGSSTRIPKLQQVISDFFDHSSSEIHHPDMASVRGAALQASSLSETCIFHELLVMDIVVDSIHVEMPPGILIQLWPRNTLIIRESSVSITFRSCMDLPRHLRLLEGDIGSANVLGVFDLTPLHSHLRVNRGLIIEVKAAVDLDGVVDASIVMRNPGTGTEATIPLQKDPLLCHRHEQSYTKQSNIAGSNNKGQSEGLLHSYISFLRTLSIGLATRQQESLWTAINQAELELNSGQNKNDHTDRLVLESLIR</sequence>
<gene>
    <name evidence="5" type="ORF">BDV29DRAFT_160424</name>
</gene>
<dbReference type="InterPro" id="IPR013126">
    <property type="entry name" value="Hsp_70_fam"/>
</dbReference>
<dbReference type="PRINTS" id="PR00301">
    <property type="entry name" value="HEATSHOCK70"/>
</dbReference>
<dbReference type="SUPFAM" id="SSF100920">
    <property type="entry name" value="Heat shock protein 70kD (HSP70), peptide-binding domain"/>
    <property type="match status" value="1"/>
</dbReference>
<dbReference type="Pfam" id="PF00012">
    <property type="entry name" value="HSP70"/>
    <property type="match status" value="2"/>
</dbReference>
<organism evidence="5 6">
    <name type="scientific">Aspergillus leporis</name>
    <dbReference type="NCBI Taxonomy" id="41062"/>
    <lineage>
        <taxon>Eukaryota</taxon>
        <taxon>Fungi</taxon>
        <taxon>Dikarya</taxon>
        <taxon>Ascomycota</taxon>
        <taxon>Pezizomycotina</taxon>
        <taxon>Eurotiomycetes</taxon>
        <taxon>Eurotiomycetidae</taxon>
        <taxon>Eurotiales</taxon>
        <taxon>Aspergillaceae</taxon>
        <taxon>Aspergillus</taxon>
        <taxon>Aspergillus subgen. Circumdati</taxon>
    </lineage>
</organism>
<evidence type="ECO:0000256" key="4">
    <source>
        <dbReference type="RuleBase" id="RU003322"/>
    </source>
</evidence>
<keyword evidence="3 4" id="KW-0067">ATP-binding</keyword>
<dbReference type="AlphaFoldDB" id="A0A5N5WS03"/>